<proteinExistence type="predicted"/>
<dbReference type="EMBL" id="GGEC01068884">
    <property type="protein sequence ID" value="MBX49368.1"/>
    <property type="molecule type" value="Transcribed_RNA"/>
</dbReference>
<reference evidence="1" key="1">
    <citation type="submission" date="2018-02" db="EMBL/GenBank/DDBJ databases">
        <title>Rhizophora mucronata_Transcriptome.</title>
        <authorList>
            <person name="Meera S.P."/>
            <person name="Sreeshan A."/>
            <person name="Augustine A."/>
        </authorList>
    </citation>
    <scope>NUCLEOTIDE SEQUENCE</scope>
    <source>
        <tissue evidence="1">Leaf</tissue>
    </source>
</reference>
<evidence type="ECO:0000313" key="1">
    <source>
        <dbReference type="EMBL" id="MBX49368.1"/>
    </source>
</evidence>
<sequence length="64" mass="7945">MEDEHKHFHVARALVGPSAIFKTTWTFHSYLPKYILFCRQNLKKKKIIAYFRRKKIGLFRRHRW</sequence>
<dbReference type="AlphaFoldDB" id="A0A2P2P3Q1"/>
<name>A0A2P2P3Q1_RHIMU</name>
<accession>A0A2P2P3Q1</accession>
<protein>
    <submittedName>
        <fullName evidence="1">Uncharacterized protein</fullName>
    </submittedName>
</protein>
<organism evidence="1">
    <name type="scientific">Rhizophora mucronata</name>
    <name type="common">Asiatic mangrove</name>
    <dbReference type="NCBI Taxonomy" id="61149"/>
    <lineage>
        <taxon>Eukaryota</taxon>
        <taxon>Viridiplantae</taxon>
        <taxon>Streptophyta</taxon>
        <taxon>Embryophyta</taxon>
        <taxon>Tracheophyta</taxon>
        <taxon>Spermatophyta</taxon>
        <taxon>Magnoliopsida</taxon>
        <taxon>eudicotyledons</taxon>
        <taxon>Gunneridae</taxon>
        <taxon>Pentapetalae</taxon>
        <taxon>rosids</taxon>
        <taxon>fabids</taxon>
        <taxon>Malpighiales</taxon>
        <taxon>Rhizophoraceae</taxon>
        <taxon>Rhizophora</taxon>
    </lineage>
</organism>